<dbReference type="SUPFAM" id="SSF103473">
    <property type="entry name" value="MFS general substrate transporter"/>
    <property type="match status" value="1"/>
</dbReference>
<reference evidence="8" key="1">
    <citation type="journal article" date="2019" name="Int. J. Syst. Evol. Microbiol.">
        <title>The Global Catalogue of Microorganisms (GCM) 10K type strain sequencing project: providing services to taxonomists for standard genome sequencing and annotation.</title>
        <authorList>
            <consortium name="The Broad Institute Genomics Platform"/>
            <consortium name="The Broad Institute Genome Sequencing Center for Infectious Disease"/>
            <person name="Wu L."/>
            <person name="Ma J."/>
        </authorList>
    </citation>
    <scope>NUCLEOTIDE SEQUENCE [LARGE SCALE GENOMIC DNA]</scope>
    <source>
        <strain evidence="8">JCM 17858</strain>
    </source>
</reference>
<dbReference type="Proteomes" id="UP001500394">
    <property type="component" value="Unassembled WGS sequence"/>
</dbReference>
<dbReference type="InterPro" id="IPR020846">
    <property type="entry name" value="MFS_dom"/>
</dbReference>
<evidence type="ECO:0000256" key="5">
    <source>
        <dbReference type="SAM" id="Phobius"/>
    </source>
</evidence>
<feature type="transmembrane region" description="Helical" evidence="5">
    <location>
        <begin position="284"/>
        <end position="304"/>
    </location>
</feature>
<organism evidence="7 8">
    <name type="scientific">Sphingobacterium thermophilum</name>
    <dbReference type="NCBI Taxonomy" id="768534"/>
    <lineage>
        <taxon>Bacteria</taxon>
        <taxon>Pseudomonadati</taxon>
        <taxon>Bacteroidota</taxon>
        <taxon>Sphingobacteriia</taxon>
        <taxon>Sphingobacteriales</taxon>
        <taxon>Sphingobacteriaceae</taxon>
        <taxon>Sphingobacterium</taxon>
    </lineage>
</organism>
<feature type="transmembrane region" description="Helical" evidence="5">
    <location>
        <begin position="79"/>
        <end position="99"/>
    </location>
</feature>
<comment type="subcellular location">
    <subcellularLocation>
        <location evidence="1">Membrane</location>
        <topology evidence="1">Multi-pass membrane protein</topology>
    </subcellularLocation>
</comment>
<dbReference type="Gene3D" id="1.20.1250.20">
    <property type="entry name" value="MFS general substrate transporter like domains"/>
    <property type="match status" value="2"/>
</dbReference>
<evidence type="ECO:0000313" key="7">
    <source>
        <dbReference type="EMBL" id="GAA4518287.1"/>
    </source>
</evidence>
<dbReference type="EMBL" id="BAABGR010000029">
    <property type="protein sequence ID" value="GAA4518287.1"/>
    <property type="molecule type" value="Genomic_DNA"/>
</dbReference>
<dbReference type="InterPro" id="IPR036259">
    <property type="entry name" value="MFS_trans_sf"/>
</dbReference>
<feature type="transmembrane region" description="Helical" evidence="5">
    <location>
        <begin position="214"/>
        <end position="236"/>
    </location>
</feature>
<protein>
    <submittedName>
        <fullName evidence="7">MFS transporter</fullName>
    </submittedName>
</protein>
<keyword evidence="4 5" id="KW-0472">Membrane</keyword>
<evidence type="ECO:0000259" key="6">
    <source>
        <dbReference type="PROSITE" id="PS50850"/>
    </source>
</evidence>
<feature type="domain" description="Major facilitator superfamily (MFS) profile" evidence="6">
    <location>
        <begin position="11"/>
        <end position="395"/>
    </location>
</feature>
<dbReference type="PANTHER" id="PTHR23508:SF10">
    <property type="entry name" value="CARBOXYLIC ACID TRANSPORTER PROTEIN HOMOLOG"/>
    <property type="match status" value="1"/>
</dbReference>
<sequence length="406" mass="44641">MKGSKKNVVLLVLVASLGYFVDIYDLIIFSIVRIPSFKDIGVGEELMRVKGEYVLNMQMGGLLLGGLIWGVIADKFGRIKVLFGSILMYSLANISNGFVQDVNTYAMIRFIAGIGLAGELGAGITLVSESMPKDKRGYGTMFVAAVGVLGAILAYYVSEWFDWRTAYFVGGGMGLLLLLMRMGTFESGMFAESASQQHIQKGSLKLLFADRKRVVRYIYCLCIGLPIWFVVGVLVTQSPEIGKALQAPQVLSAGKGVMFTYLGISLGDIFAGMLAQWLKSRRKVVFIFQLMIIATSVWYLNSYGITETKFLWLAFLMGFGVGYWATFVTIAAEQFGTNLRATVATTAPNFVRGALIPSTMLYGLLVNQMGIIMAAMVTLLLLSAIAIFALTQLKESFDRDLNYFEE</sequence>
<name>A0ABP8R4U2_9SPHI</name>
<feature type="transmembrane region" description="Helical" evidence="5">
    <location>
        <begin position="138"/>
        <end position="157"/>
    </location>
</feature>
<feature type="transmembrane region" description="Helical" evidence="5">
    <location>
        <begin position="371"/>
        <end position="390"/>
    </location>
</feature>
<accession>A0ABP8R4U2</accession>
<keyword evidence="2 5" id="KW-0812">Transmembrane</keyword>
<feature type="transmembrane region" description="Helical" evidence="5">
    <location>
        <begin position="310"/>
        <end position="331"/>
    </location>
</feature>
<feature type="transmembrane region" description="Helical" evidence="5">
    <location>
        <begin position="53"/>
        <end position="72"/>
    </location>
</feature>
<comment type="caution">
    <text evidence="7">The sequence shown here is derived from an EMBL/GenBank/DDBJ whole genome shotgun (WGS) entry which is preliminary data.</text>
</comment>
<feature type="transmembrane region" description="Helical" evidence="5">
    <location>
        <begin position="163"/>
        <end position="180"/>
    </location>
</feature>
<feature type="transmembrane region" description="Helical" evidence="5">
    <location>
        <begin position="7"/>
        <end position="33"/>
    </location>
</feature>
<evidence type="ECO:0000313" key="8">
    <source>
        <dbReference type="Proteomes" id="UP001500394"/>
    </source>
</evidence>
<gene>
    <name evidence="7" type="ORF">GCM10023173_19910</name>
</gene>
<dbReference type="PROSITE" id="PS50850">
    <property type="entry name" value="MFS"/>
    <property type="match status" value="1"/>
</dbReference>
<proteinExistence type="predicted"/>
<feature type="transmembrane region" description="Helical" evidence="5">
    <location>
        <begin position="256"/>
        <end position="277"/>
    </location>
</feature>
<evidence type="ECO:0000256" key="2">
    <source>
        <dbReference type="ARBA" id="ARBA00022692"/>
    </source>
</evidence>
<dbReference type="RefSeq" id="WP_345068053.1">
    <property type="nucleotide sequence ID" value="NZ_BAABGR010000029.1"/>
</dbReference>
<evidence type="ECO:0000256" key="4">
    <source>
        <dbReference type="ARBA" id="ARBA00023136"/>
    </source>
</evidence>
<dbReference type="InterPro" id="IPR011701">
    <property type="entry name" value="MFS"/>
</dbReference>
<evidence type="ECO:0000256" key="1">
    <source>
        <dbReference type="ARBA" id="ARBA00004141"/>
    </source>
</evidence>
<dbReference type="PANTHER" id="PTHR23508">
    <property type="entry name" value="CARBOXYLIC ACID TRANSPORTER PROTEIN HOMOLOG"/>
    <property type="match status" value="1"/>
</dbReference>
<dbReference type="Pfam" id="PF07690">
    <property type="entry name" value="MFS_1"/>
    <property type="match status" value="1"/>
</dbReference>
<keyword evidence="8" id="KW-1185">Reference proteome</keyword>
<evidence type="ECO:0000256" key="3">
    <source>
        <dbReference type="ARBA" id="ARBA00022989"/>
    </source>
</evidence>
<feature type="transmembrane region" description="Helical" evidence="5">
    <location>
        <begin position="105"/>
        <end position="126"/>
    </location>
</feature>
<keyword evidence="3 5" id="KW-1133">Transmembrane helix</keyword>